<dbReference type="AlphaFoldDB" id="A0A9X1WIK9"/>
<keyword evidence="3" id="KW-1003">Cell membrane</keyword>
<feature type="transmembrane region" description="Helical" evidence="8">
    <location>
        <begin position="153"/>
        <end position="173"/>
    </location>
</feature>
<keyword evidence="4 8" id="KW-0812">Transmembrane</keyword>
<proteinExistence type="inferred from homology"/>
<evidence type="ECO:0000256" key="3">
    <source>
        <dbReference type="ARBA" id="ARBA00022475"/>
    </source>
</evidence>
<dbReference type="Proteomes" id="UP001139207">
    <property type="component" value="Unassembled WGS sequence"/>
</dbReference>
<evidence type="ECO:0000256" key="4">
    <source>
        <dbReference type="ARBA" id="ARBA00022692"/>
    </source>
</evidence>
<comment type="subcellular location">
    <subcellularLocation>
        <location evidence="1">Cell membrane</location>
        <topology evidence="1">Multi-pass membrane protein</topology>
    </subcellularLocation>
</comment>
<feature type="transmembrane region" description="Helical" evidence="8">
    <location>
        <begin position="124"/>
        <end position="141"/>
    </location>
</feature>
<feature type="domain" description="Glycine transporter" evidence="9">
    <location>
        <begin position="102"/>
        <end position="174"/>
    </location>
</feature>
<feature type="transmembrane region" description="Helical" evidence="8">
    <location>
        <begin position="38"/>
        <end position="59"/>
    </location>
</feature>
<evidence type="ECO:0000256" key="2">
    <source>
        <dbReference type="ARBA" id="ARBA00008193"/>
    </source>
</evidence>
<evidence type="ECO:0000256" key="1">
    <source>
        <dbReference type="ARBA" id="ARBA00004651"/>
    </source>
</evidence>
<comment type="caution">
    <text evidence="10">The sequence shown here is derived from an EMBL/GenBank/DDBJ whole genome shotgun (WGS) entry which is preliminary data.</text>
</comment>
<feature type="domain" description="Glycine transporter" evidence="9">
    <location>
        <begin position="14"/>
        <end position="88"/>
    </location>
</feature>
<organism evidence="10 11">
    <name type="scientific">Corynebacterium kalidii</name>
    <dbReference type="NCBI Taxonomy" id="2931982"/>
    <lineage>
        <taxon>Bacteria</taxon>
        <taxon>Bacillati</taxon>
        <taxon>Actinomycetota</taxon>
        <taxon>Actinomycetes</taxon>
        <taxon>Mycobacteriales</taxon>
        <taxon>Corynebacteriaceae</taxon>
        <taxon>Corynebacterium</taxon>
    </lineage>
</organism>
<evidence type="ECO:0000256" key="6">
    <source>
        <dbReference type="ARBA" id="ARBA00023136"/>
    </source>
</evidence>
<evidence type="ECO:0000313" key="10">
    <source>
        <dbReference type="EMBL" id="MCJ7858893.1"/>
    </source>
</evidence>
<accession>A0A9X1WIK9</accession>
<keyword evidence="5 8" id="KW-1133">Transmembrane helix</keyword>
<keyword evidence="11" id="KW-1185">Reference proteome</keyword>
<dbReference type="InterPro" id="IPR005115">
    <property type="entry name" value="Gly_transporter"/>
</dbReference>
<feature type="transmembrane region" description="Helical" evidence="8">
    <location>
        <begin position="185"/>
        <end position="208"/>
    </location>
</feature>
<feature type="transmembrane region" description="Helical" evidence="8">
    <location>
        <begin position="71"/>
        <end position="89"/>
    </location>
</feature>
<evidence type="ECO:0000256" key="7">
    <source>
        <dbReference type="SAM" id="MobiDB-lite"/>
    </source>
</evidence>
<comment type="similarity">
    <text evidence="2">Belongs to the UPF0126 family.</text>
</comment>
<sequence>MDFVDPSVRTVYETLDLIGVVLYGMIGGIIARARNLDFIGIVFLSIVTALGGGMIRDVLIDNGPPAALQDMRYFGLALAGALASMLIHMNSRGWEVFRVHGDAVVLGVWAATGSTKALANGLPWSSALFLGVLTVVGGGMIRDMMTGSVPAIFGGATLYATPAALTAAVMVGVHALDQSGAAGDFPVLAVGMAVSPFLGAGLMVTAYWRGWVLPGMQDLSWATQKKLRQPMTLARDMSRRRFRLRRREERRESGADDGAEPPDQNGEAGASTPTA</sequence>
<feature type="transmembrane region" description="Helical" evidence="8">
    <location>
        <begin position="12"/>
        <end position="31"/>
    </location>
</feature>
<name>A0A9X1WIK9_9CORY</name>
<gene>
    <name evidence="10" type="ORF">MUN33_09235</name>
</gene>
<reference evidence="10" key="1">
    <citation type="submission" date="2022-04" db="EMBL/GenBank/DDBJ databases">
        <title>Corynebacterium kalidii LD5P10.</title>
        <authorList>
            <person name="Sun J.Q."/>
        </authorList>
    </citation>
    <scope>NUCLEOTIDE SEQUENCE</scope>
    <source>
        <strain evidence="10">LD5P10</strain>
    </source>
</reference>
<dbReference type="PANTHER" id="PTHR30506">
    <property type="entry name" value="INNER MEMBRANE PROTEIN"/>
    <property type="match status" value="1"/>
</dbReference>
<dbReference type="RefSeq" id="WP_244804626.1">
    <property type="nucleotide sequence ID" value="NZ_JALIEA010000013.1"/>
</dbReference>
<keyword evidence="6 8" id="KW-0472">Membrane</keyword>
<dbReference type="PANTHER" id="PTHR30506:SF3">
    <property type="entry name" value="UPF0126 INNER MEMBRANE PROTEIN YADS-RELATED"/>
    <property type="match status" value="1"/>
</dbReference>
<evidence type="ECO:0000313" key="11">
    <source>
        <dbReference type="Proteomes" id="UP001139207"/>
    </source>
</evidence>
<evidence type="ECO:0000256" key="5">
    <source>
        <dbReference type="ARBA" id="ARBA00022989"/>
    </source>
</evidence>
<dbReference type="Pfam" id="PF03458">
    <property type="entry name" value="Gly_transporter"/>
    <property type="match status" value="2"/>
</dbReference>
<evidence type="ECO:0000259" key="9">
    <source>
        <dbReference type="Pfam" id="PF03458"/>
    </source>
</evidence>
<dbReference type="GO" id="GO:0005886">
    <property type="term" value="C:plasma membrane"/>
    <property type="evidence" value="ECO:0007669"/>
    <property type="project" value="UniProtKB-SubCell"/>
</dbReference>
<dbReference type="EMBL" id="JALIEA010000013">
    <property type="protein sequence ID" value="MCJ7858893.1"/>
    <property type="molecule type" value="Genomic_DNA"/>
</dbReference>
<evidence type="ECO:0000256" key="8">
    <source>
        <dbReference type="SAM" id="Phobius"/>
    </source>
</evidence>
<protein>
    <submittedName>
        <fullName evidence="10">Trimeric intracellular cation channel family protein</fullName>
    </submittedName>
</protein>
<feature type="region of interest" description="Disordered" evidence="7">
    <location>
        <begin position="238"/>
        <end position="275"/>
    </location>
</feature>